<proteinExistence type="predicted"/>
<evidence type="ECO:0000313" key="1">
    <source>
        <dbReference type="EMBL" id="CAD8190924.1"/>
    </source>
</evidence>
<accession>A0A8S1WL78</accession>
<sequence>MSSNFNTVKNDFNIFYIFINRLGDIKGWSSNKTKLQKGMKSIENQSISKKHKEGSFIIQILKFAFKKDKFQKYIVQNLLSRLSKSYKWII</sequence>
<organism evidence="1 2">
    <name type="scientific">Paramecium pentaurelia</name>
    <dbReference type="NCBI Taxonomy" id="43138"/>
    <lineage>
        <taxon>Eukaryota</taxon>
        <taxon>Sar</taxon>
        <taxon>Alveolata</taxon>
        <taxon>Ciliophora</taxon>
        <taxon>Intramacronucleata</taxon>
        <taxon>Oligohymenophorea</taxon>
        <taxon>Peniculida</taxon>
        <taxon>Parameciidae</taxon>
        <taxon>Paramecium</taxon>
    </lineage>
</organism>
<dbReference type="AlphaFoldDB" id="A0A8S1WL78"/>
<reference evidence="1" key="1">
    <citation type="submission" date="2021-01" db="EMBL/GenBank/DDBJ databases">
        <authorList>
            <consortium name="Genoscope - CEA"/>
            <person name="William W."/>
        </authorList>
    </citation>
    <scope>NUCLEOTIDE SEQUENCE</scope>
</reference>
<dbReference type="Proteomes" id="UP000689195">
    <property type="component" value="Unassembled WGS sequence"/>
</dbReference>
<dbReference type="EMBL" id="CAJJDO010000097">
    <property type="protein sequence ID" value="CAD8190924.1"/>
    <property type="molecule type" value="Genomic_DNA"/>
</dbReference>
<evidence type="ECO:0000313" key="2">
    <source>
        <dbReference type="Proteomes" id="UP000689195"/>
    </source>
</evidence>
<protein>
    <submittedName>
        <fullName evidence="1">Uncharacterized protein</fullName>
    </submittedName>
</protein>
<keyword evidence="2" id="KW-1185">Reference proteome</keyword>
<comment type="caution">
    <text evidence="1">The sequence shown here is derived from an EMBL/GenBank/DDBJ whole genome shotgun (WGS) entry which is preliminary data.</text>
</comment>
<gene>
    <name evidence="1" type="ORF">PPENT_87.1.T0970186</name>
</gene>
<name>A0A8S1WL78_9CILI</name>